<dbReference type="Pfam" id="PF13408">
    <property type="entry name" value="Zn_ribbon_recom"/>
    <property type="match status" value="1"/>
</dbReference>
<protein>
    <recommendedName>
        <fullName evidence="3">Recombinase domain-containing protein</fullName>
    </recommendedName>
</protein>
<feature type="domain" description="Recombinase" evidence="3">
    <location>
        <begin position="195"/>
        <end position="328"/>
    </location>
</feature>
<keyword evidence="1" id="KW-0175">Coiled coil</keyword>
<accession>A0A4P6LR82</accession>
<dbReference type="Gene3D" id="3.90.1750.20">
    <property type="entry name" value="Putative Large Serine Recombinase, Chain B, Domain 2"/>
    <property type="match status" value="1"/>
</dbReference>
<dbReference type="InterPro" id="IPR011109">
    <property type="entry name" value="DNA_bind_recombinase_dom"/>
</dbReference>
<dbReference type="Pfam" id="PF00239">
    <property type="entry name" value="Resolvase"/>
    <property type="match status" value="1"/>
</dbReference>
<dbReference type="AlphaFoldDB" id="A0A4P6LR82"/>
<dbReference type="SMART" id="SM00857">
    <property type="entry name" value="Resolvase"/>
    <property type="match status" value="1"/>
</dbReference>
<dbReference type="PROSITE" id="PS51737">
    <property type="entry name" value="RECOMBINASE_DNA_BIND"/>
    <property type="match status" value="1"/>
</dbReference>
<sequence>MARKSRKHINIIPEAPAGGASQSSVLERKKENALSTAAYIRLSVENNGHDNDDSIQTQIQLVEGFIRQQSDLVLTETYIDNGFSGTNFDRPEFVRMIEAVKSGKIQCVVVKDLSRFGRDYLETGYYIETIFPLLNVRFIAITDQFDSIREEDRNSIAIPIKNMVNAMYAKDYSRKQEVFREMCIRTGRVMGTNAPYGYRFSPESKKLEIDNVVAPYVRMIFAWAMTGVKRLEIAKRLELIGAPTPAMHDNWENSGEHWTDASVKQILYNPAYAGFHVMGKSKISLYKGISAYRTKRSEWVFFPDFHEPYITMEDYEAIEALISRNKTVMDERLSVREEVRKQMPDVFQGMVYCADCGRQMNFGRGSHHRGYDDLSFLYYRCRYSKKFAKCSNKKFQQNFLKIVVMDQIRVLIEAACDKKKVLQMIQQKMAKPGSINHVQRNIIRLSEREQELDDRILRAYVDYADKLLDAEEYQFIKNKLIADKAVISDKKKKLEKKQIEMEQAVRQYQEVTEQLEVNLNETEFNEQLVKELINKIWVSDDGSVSIEFKCQDVFNNPLITEYITENTEEGV</sequence>
<evidence type="ECO:0000256" key="2">
    <source>
        <dbReference type="SAM" id="MobiDB-lite"/>
    </source>
</evidence>
<evidence type="ECO:0000259" key="3">
    <source>
        <dbReference type="PROSITE" id="PS51737"/>
    </source>
</evidence>
<name>A0A4P6LR82_9FIRM</name>
<dbReference type="Pfam" id="PF07508">
    <property type="entry name" value="Recombinase"/>
    <property type="match status" value="1"/>
</dbReference>
<dbReference type="Gene3D" id="3.40.50.1390">
    <property type="entry name" value="Resolvase, N-terminal catalytic domain"/>
    <property type="match status" value="1"/>
</dbReference>
<dbReference type="KEGG" id="bpro:PMF13cell1_00107"/>
<evidence type="ECO:0000256" key="1">
    <source>
        <dbReference type="SAM" id="Coils"/>
    </source>
</evidence>
<dbReference type="GO" id="GO:0003677">
    <property type="term" value="F:DNA binding"/>
    <property type="evidence" value="ECO:0007669"/>
    <property type="project" value="InterPro"/>
</dbReference>
<dbReference type="InterPro" id="IPR038109">
    <property type="entry name" value="DNA_bind_recomb_sf"/>
</dbReference>
<gene>
    <name evidence="4" type="ORF">PMF13cell1_00107</name>
</gene>
<dbReference type="PANTHER" id="PTHR30461:SF23">
    <property type="entry name" value="DNA RECOMBINASE-RELATED"/>
    <property type="match status" value="1"/>
</dbReference>
<dbReference type="GO" id="GO:0000150">
    <property type="term" value="F:DNA strand exchange activity"/>
    <property type="evidence" value="ECO:0007669"/>
    <property type="project" value="InterPro"/>
</dbReference>
<dbReference type="RefSeq" id="WP_118635380.1">
    <property type="nucleotide sequence ID" value="NZ_CP035945.1"/>
</dbReference>
<feature type="region of interest" description="Disordered" evidence="2">
    <location>
        <begin position="1"/>
        <end position="26"/>
    </location>
</feature>
<proteinExistence type="predicted"/>
<dbReference type="InterPro" id="IPR050639">
    <property type="entry name" value="SSR_resolvase"/>
</dbReference>
<dbReference type="InterPro" id="IPR025827">
    <property type="entry name" value="Zn_ribbon_recom_dom"/>
</dbReference>
<dbReference type="SUPFAM" id="SSF53041">
    <property type="entry name" value="Resolvase-like"/>
    <property type="match status" value="1"/>
</dbReference>
<dbReference type="Proteomes" id="UP000289794">
    <property type="component" value="Chromosome"/>
</dbReference>
<evidence type="ECO:0000313" key="4">
    <source>
        <dbReference type="EMBL" id="QBE94614.1"/>
    </source>
</evidence>
<organism evidence="4 5">
    <name type="scientific">Blautia producta</name>
    <dbReference type="NCBI Taxonomy" id="33035"/>
    <lineage>
        <taxon>Bacteria</taxon>
        <taxon>Bacillati</taxon>
        <taxon>Bacillota</taxon>
        <taxon>Clostridia</taxon>
        <taxon>Lachnospirales</taxon>
        <taxon>Lachnospiraceae</taxon>
        <taxon>Blautia</taxon>
    </lineage>
</organism>
<feature type="coiled-coil region" evidence="1">
    <location>
        <begin position="435"/>
        <end position="525"/>
    </location>
</feature>
<dbReference type="InterPro" id="IPR036162">
    <property type="entry name" value="Resolvase-like_N_sf"/>
</dbReference>
<evidence type="ECO:0000313" key="5">
    <source>
        <dbReference type="Proteomes" id="UP000289794"/>
    </source>
</evidence>
<dbReference type="InterPro" id="IPR006119">
    <property type="entry name" value="Resolv_N"/>
</dbReference>
<dbReference type="PANTHER" id="PTHR30461">
    <property type="entry name" value="DNA-INVERTASE FROM LAMBDOID PROPHAGE"/>
    <property type="match status" value="1"/>
</dbReference>
<dbReference type="EMBL" id="CP035945">
    <property type="protein sequence ID" value="QBE94614.1"/>
    <property type="molecule type" value="Genomic_DNA"/>
</dbReference>
<reference evidence="4 5" key="1">
    <citation type="submission" date="2019-01" db="EMBL/GenBank/DDBJ databases">
        <title>PMF-metabolizing Aryl O-demethylase.</title>
        <authorList>
            <person name="Kim M."/>
        </authorList>
    </citation>
    <scope>NUCLEOTIDE SEQUENCE [LARGE SCALE GENOMIC DNA]</scope>
    <source>
        <strain evidence="4 5">PMF1</strain>
    </source>
</reference>